<protein>
    <recommendedName>
        <fullName evidence="3">cysteine desulfurase</fullName>
        <ecNumber evidence="3">2.8.1.7</ecNumber>
    </recommendedName>
</protein>
<dbReference type="InterPro" id="IPR000192">
    <property type="entry name" value="Aminotrans_V_dom"/>
</dbReference>
<evidence type="ECO:0000256" key="3">
    <source>
        <dbReference type="ARBA" id="ARBA00012239"/>
    </source>
</evidence>
<dbReference type="Pfam" id="PF02657">
    <property type="entry name" value="SufE"/>
    <property type="match status" value="1"/>
</dbReference>
<reference evidence="11" key="1">
    <citation type="submission" date="2016-12" db="EMBL/GenBank/DDBJ databases">
        <title>Comparative genomics of four Isosphaeraceae planctomycetes: a common pool of plasmids and glycoside hydrolase genes.</title>
        <authorList>
            <person name="Ivanova A."/>
        </authorList>
    </citation>
    <scope>NUCLEOTIDE SEQUENCE [LARGE SCALE GENOMIC DNA]</scope>
    <source>
        <strain evidence="11">PX4</strain>
    </source>
</reference>
<dbReference type="PANTHER" id="PTHR43586">
    <property type="entry name" value="CYSTEINE DESULFURASE"/>
    <property type="match status" value="1"/>
</dbReference>
<organism evidence="10 11">
    <name type="scientific">Paludisphaera borealis</name>
    <dbReference type="NCBI Taxonomy" id="1387353"/>
    <lineage>
        <taxon>Bacteria</taxon>
        <taxon>Pseudomonadati</taxon>
        <taxon>Planctomycetota</taxon>
        <taxon>Planctomycetia</taxon>
        <taxon>Isosphaerales</taxon>
        <taxon>Isosphaeraceae</taxon>
        <taxon>Paludisphaera</taxon>
    </lineage>
</organism>
<feature type="compositionally biased region" description="Basic and acidic residues" evidence="7">
    <location>
        <begin position="432"/>
        <end position="443"/>
    </location>
</feature>
<feature type="domain" description="Aminotransferase class V" evidence="8">
    <location>
        <begin position="49"/>
        <end position="420"/>
    </location>
</feature>
<dbReference type="Gene3D" id="3.90.1010.10">
    <property type="match status" value="1"/>
</dbReference>
<proteinExistence type="inferred from homology"/>
<dbReference type="SUPFAM" id="SSF82649">
    <property type="entry name" value="SufE/NifU"/>
    <property type="match status" value="1"/>
</dbReference>
<dbReference type="Proteomes" id="UP000186309">
    <property type="component" value="Chromosome"/>
</dbReference>
<keyword evidence="5" id="KW-0663">Pyridoxal phosphate</keyword>
<dbReference type="NCBIfam" id="TIGR01979">
    <property type="entry name" value="sufS"/>
    <property type="match status" value="1"/>
</dbReference>
<evidence type="ECO:0000256" key="7">
    <source>
        <dbReference type="SAM" id="MobiDB-lite"/>
    </source>
</evidence>
<sequence length="595" mass="63419">MTIVSAAVGQAAPVLSGSHLDPGGPTTTPAPVRALFPALRQNVNGKPLVYLDNAASTQKPRAVIDALVRYYEADNANVHRGAHALSDRATAAYEKARETARRFLNARRTEEIVFVRGATEAINLVAQTFGRQHVGPGDEVLVTEMEHHANLVPWQQLCREQGARLVVAPITDKGELKLDVLESLITPRTKFVAVSHVSNALGTVNPIKRVIEAAHRRGVPVLIDGAQAAPHVPIDVQELGCDFYVFSGHKVYGPMGIGVLYGRLDVLESMPPWQHGGDMVDTVGFDATTFSGPPYRFEAGTPNVSGAVGLAAALEFLEGVGRRAAADHEATLLDLAVRRLSEIPGVRLVGEPGHRAGVVSFAVDDPPMSPLDVSARLDAEGIAVRAGNHCCQPLMGRLGVSGTVRASFAIYNDAADVERLAAAVRSIVGEAEAGRRSTDHNDETAADYPGPSAPTIETAAASLLDEFNGLGDWAERYEFLIELGRKAPALPDVLRTEANRVRGCQSIVHLAARVRPDTRDTVEFLADSDSELVAGLLALLQELFSGHRAADVLAFDLAGFLDKAGLASNLTTGRRNGLAEMIKRLRAFATDVSSA</sequence>
<dbReference type="STRING" id="1387353.BSF38_03043"/>
<dbReference type="InterPro" id="IPR015424">
    <property type="entry name" value="PyrdxlP-dep_Trfase"/>
</dbReference>
<feature type="region of interest" description="Disordered" evidence="7">
    <location>
        <begin position="431"/>
        <end position="452"/>
    </location>
</feature>
<comment type="catalytic activity">
    <reaction evidence="6">
        <text>(sulfur carrier)-H + L-cysteine = (sulfur carrier)-SH + L-alanine</text>
        <dbReference type="Rhea" id="RHEA:43892"/>
        <dbReference type="Rhea" id="RHEA-COMP:14737"/>
        <dbReference type="Rhea" id="RHEA-COMP:14739"/>
        <dbReference type="ChEBI" id="CHEBI:29917"/>
        <dbReference type="ChEBI" id="CHEBI:35235"/>
        <dbReference type="ChEBI" id="CHEBI:57972"/>
        <dbReference type="ChEBI" id="CHEBI:64428"/>
        <dbReference type="EC" id="2.8.1.7"/>
    </reaction>
</comment>
<dbReference type="RefSeq" id="WP_083712959.1">
    <property type="nucleotide sequence ID" value="NZ_CP019082.1"/>
</dbReference>
<dbReference type="Gene3D" id="3.40.640.10">
    <property type="entry name" value="Type I PLP-dependent aspartate aminotransferase-like (Major domain)"/>
    <property type="match status" value="1"/>
</dbReference>
<dbReference type="PROSITE" id="PS00595">
    <property type="entry name" value="AA_TRANSFER_CLASS_5"/>
    <property type="match status" value="1"/>
</dbReference>
<dbReference type="InterPro" id="IPR003808">
    <property type="entry name" value="Fe-S_metab-assoc_dom"/>
</dbReference>
<comment type="similarity">
    <text evidence="2">Belongs to the class-V pyridoxal-phosphate-dependent aminotransferase family. Csd subfamily.</text>
</comment>
<dbReference type="KEGG" id="pbor:BSF38_03043"/>
<dbReference type="SUPFAM" id="SSF53383">
    <property type="entry name" value="PLP-dependent transferases"/>
    <property type="match status" value="1"/>
</dbReference>
<dbReference type="InterPro" id="IPR015421">
    <property type="entry name" value="PyrdxlP-dep_Trfase_major"/>
</dbReference>
<evidence type="ECO:0000256" key="1">
    <source>
        <dbReference type="ARBA" id="ARBA00001933"/>
    </source>
</evidence>
<dbReference type="OrthoDB" id="9804366at2"/>
<dbReference type="GO" id="GO:0030170">
    <property type="term" value="F:pyridoxal phosphate binding"/>
    <property type="evidence" value="ECO:0007669"/>
    <property type="project" value="InterPro"/>
</dbReference>
<dbReference type="GO" id="GO:0031071">
    <property type="term" value="F:cysteine desulfurase activity"/>
    <property type="evidence" value="ECO:0007669"/>
    <property type="project" value="UniProtKB-EC"/>
</dbReference>
<evidence type="ECO:0000256" key="5">
    <source>
        <dbReference type="ARBA" id="ARBA00022898"/>
    </source>
</evidence>
<dbReference type="PANTHER" id="PTHR43586:SF8">
    <property type="entry name" value="CYSTEINE DESULFURASE 1, CHLOROPLASTIC"/>
    <property type="match status" value="1"/>
</dbReference>
<keyword evidence="11" id="KW-1185">Reference proteome</keyword>
<evidence type="ECO:0000256" key="6">
    <source>
        <dbReference type="ARBA" id="ARBA00050776"/>
    </source>
</evidence>
<dbReference type="InterPro" id="IPR015422">
    <property type="entry name" value="PyrdxlP-dep_Trfase_small"/>
</dbReference>
<feature type="domain" description="Fe-S metabolism associated" evidence="9">
    <location>
        <begin position="465"/>
        <end position="587"/>
    </location>
</feature>
<dbReference type="GO" id="GO:0006534">
    <property type="term" value="P:cysteine metabolic process"/>
    <property type="evidence" value="ECO:0007669"/>
    <property type="project" value="InterPro"/>
</dbReference>
<evidence type="ECO:0000259" key="8">
    <source>
        <dbReference type="Pfam" id="PF00266"/>
    </source>
</evidence>
<dbReference type="AlphaFoldDB" id="A0A1U7CRF5"/>
<dbReference type="Pfam" id="PF00266">
    <property type="entry name" value="Aminotran_5"/>
    <property type="match status" value="1"/>
</dbReference>
<dbReference type="EC" id="2.8.1.7" evidence="3"/>
<dbReference type="EMBL" id="CP019082">
    <property type="protein sequence ID" value="APW61527.1"/>
    <property type="molecule type" value="Genomic_DNA"/>
</dbReference>
<dbReference type="CDD" id="cd06453">
    <property type="entry name" value="SufS_like"/>
    <property type="match status" value="1"/>
</dbReference>
<evidence type="ECO:0000256" key="4">
    <source>
        <dbReference type="ARBA" id="ARBA00022679"/>
    </source>
</evidence>
<comment type="cofactor">
    <cofactor evidence="1">
        <name>pyridoxal 5'-phosphate</name>
        <dbReference type="ChEBI" id="CHEBI:597326"/>
    </cofactor>
</comment>
<evidence type="ECO:0000256" key="2">
    <source>
        <dbReference type="ARBA" id="ARBA00010447"/>
    </source>
</evidence>
<keyword evidence="4 10" id="KW-0808">Transferase</keyword>
<accession>A0A1U7CRF5</accession>
<dbReference type="InterPro" id="IPR010970">
    <property type="entry name" value="Cys_dSase_SufS"/>
</dbReference>
<dbReference type="Gene3D" id="3.90.1150.10">
    <property type="entry name" value="Aspartate Aminotransferase, domain 1"/>
    <property type="match status" value="1"/>
</dbReference>
<gene>
    <name evidence="10" type="primary">sufS_2</name>
    <name evidence="10" type="ORF">BSF38_03043</name>
</gene>
<evidence type="ECO:0000313" key="10">
    <source>
        <dbReference type="EMBL" id="APW61527.1"/>
    </source>
</evidence>
<name>A0A1U7CRF5_9BACT</name>
<evidence type="ECO:0000259" key="9">
    <source>
        <dbReference type="Pfam" id="PF02657"/>
    </source>
</evidence>
<dbReference type="InterPro" id="IPR020578">
    <property type="entry name" value="Aminotrans_V_PyrdxlP_BS"/>
</dbReference>
<evidence type="ECO:0000313" key="11">
    <source>
        <dbReference type="Proteomes" id="UP000186309"/>
    </source>
</evidence>